<feature type="region of interest" description="Disordered" evidence="1">
    <location>
        <begin position="24"/>
        <end position="44"/>
    </location>
</feature>
<accession>A0A495JV61</accession>
<protein>
    <submittedName>
        <fullName evidence="2">Uncharacterized protein</fullName>
    </submittedName>
</protein>
<organism evidence="2 3">
    <name type="scientific">Micromonospora pisi</name>
    <dbReference type="NCBI Taxonomy" id="589240"/>
    <lineage>
        <taxon>Bacteria</taxon>
        <taxon>Bacillati</taxon>
        <taxon>Actinomycetota</taxon>
        <taxon>Actinomycetes</taxon>
        <taxon>Micromonosporales</taxon>
        <taxon>Micromonosporaceae</taxon>
        <taxon>Micromonospora</taxon>
    </lineage>
</organism>
<sequence length="70" mass="7686">MPRPYWTAALPVGSVIEHDGMTVKKTHDSDREPFPWTSENGTEYDDEWAANAVADGGVLTEPEPTTNPSI</sequence>
<dbReference type="RefSeq" id="WP_121160674.1">
    <property type="nucleotide sequence ID" value="NZ_RBKT01000001.1"/>
</dbReference>
<dbReference type="Proteomes" id="UP000277671">
    <property type="component" value="Unassembled WGS sequence"/>
</dbReference>
<keyword evidence="3" id="KW-1185">Reference proteome</keyword>
<feature type="compositionally biased region" description="Basic and acidic residues" evidence="1">
    <location>
        <begin position="24"/>
        <end position="33"/>
    </location>
</feature>
<name>A0A495JV61_9ACTN</name>
<dbReference type="OrthoDB" id="9922050at2"/>
<evidence type="ECO:0000313" key="3">
    <source>
        <dbReference type="Proteomes" id="UP000277671"/>
    </source>
</evidence>
<evidence type="ECO:0000256" key="1">
    <source>
        <dbReference type="SAM" id="MobiDB-lite"/>
    </source>
</evidence>
<dbReference type="EMBL" id="RBKT01000001">
    <property type="protein sequence ID" value="RKR92721.1"/>
    <property type="molecule type" value="Genomic_DNA"/>
</dbReference>
<evidence type="ECO:0000313" key="2">
    <source>
        <dbReference type="EMBL" id="RKR92721.1"/>
    </source>
</evidence>
<comment type="caution">
    <text evidence="2">The sequence shown here is derived from an EMBL/GenBank/DDBJ whole genome shotgun (WGS) entry which is preliminary data.</text>
</comment>
<gene>
    <name evidence="2" type="ORF">BDK92_7199</name>
</gene>
<reference evidence="2 3" key="1">
    <citation type="submission" date="2018-10" db="EMBL/GenBank/DDBJ databases">
        <title>Sequencing the genomes of 1000 actinobacteria strains.</title>
        <authorList>
            <person name="Klenk H.-P."/>
        </authorList>
    </citation>
    <scope>NUCLEOTIDE SEQUENCE [LARGE SCALE GENOMIC DNA]</scope>
    <source>
        <strain evidence="2 3">DSM 45175</strain>
    </source>
</reference>
<proteinExistence type="predicted"/>
<dbReference type="AlphaFoldDB" id="A0A495JV61"/>